<dbReference type="EMBL" id="LR134283">
    <property type="protein sequence ID" value="VED97560.1"/>
    <property type="molecule type" value="Genomic_DNA"/>
</dbReference>
<feature type="compositionally biased region" description="Basic and acidic residues" evidence="1">
    <location>
        <begin position="80"/>
        <end position="92"/>
    </location>
</feature>
<dbReference type="Proteomes" id="UP000278419">
    <property type="component" value="Chromosome"/>
</dbReference>
<dbReference type="PIRSF" id="PIRSF021328">
    <property type="entry name" value="UCP021328"/>
    <property type="match status" value="1"/>
</dbReference>
<accession>A0A3S4M0S9</accession>
<dbReference type="AlphaFoldDB" id="A0A3S4M0S9"/>
<dbReference type="GeneID" id="93963044"/>
<evidence type="ECO:0000313" key="3">
    <source>
        <dbReference type="Proteomes" id="UP000278419"/>
    </source>
</evidence>
<dbReference type="InterPro" id="IPR016787">
    <property type="entry name" value="UCP021328"/>
</dbReference>
<feature type="compositionally biased region" description="Basic residues" evidence="1">
    <location>
        <begin position="124"/>
        <end position="138"/>
    </location>
</feature>
<dbReference type="Pfam" id="PF11208">
    <property type="entry name" value="DUF2992"/>
    <property type="match status" value="1"/>
</dbReference>
<protein>
    <submittedName>
        <fullName evidence="2">Protein of uncharacterized function (DUF2992)</fullName>
    </submittedName>
</protein>
<evidence type="ECO:0000256" key="1">
    <source>
        <dbReference type="SAM" id="MobiDB-lite"/>
    </source>
</evidence>
<proteinExistence type="predicted"/>
<reference evidence="2 3" key="1">
    <citation type="submission" date="2018-12" db="EMBL/GenBank/DDBJ databases">
        <authorList>
            <consortium name="Pathogen Informatics"/>
        </authorList>
    </citation>
    <scope>NUCLEOTIDE SEQUENCE [LARGE SCALE GENOMIC DNA]</scope>
    <source>
        <strain evidence="2 3">NCTC10713</strain>
    </source>
</reference>
<name>A0A3S4M0S9_STRAP</name>
<dbReference type="RefSeq" id="WP_003031187.1">
    <property type="nucleotide sequence ID" value="NZ_AP018548.1"/>
</dbReference>
<organism evidence="2 3">
    <name type="scientific">Streptococcus anginosus</name>
    <dbReference type="NCBI Taxonomy" id="1328"/>
    <lineage>
        <taxon>Bacteria</taxon>
        <taxon>Bacillati</taxon>
        <taxon>Bacillota</taxon>
        <taxon>Bacilli</taxon>
        <taxon>Lactobacillales</taxon>
        <taxon>Streptococcaceae</taxon>
        <taxon>Streptococcus</taxon>
        <taxon>Streptococcus anginosus group</taxon>
    </lineage>
</organism>
<sequence>MEHVSLELTIYFENGFYYGLFEQENAQGLSVCRVTFGVEPQMNEVLEFVNQKFSQLQFSPAVALKKKRHCANPKRLQRLAKKEMKREKRSTKSQDALKLQQELDKQAKRSRLKAQKEYVQNRKFQLKQQKRKEKHKGH</sequence>
<evidence type="ECO:0000313" key="2">
    <source>
        <dbReference type="EMBL" id="VED97560.1"/>
    </source>
</evidence>
<gene>
    <name evidence="2" type="ORF">NCTC10713_00492</name>
</gene>
<feature type="region of interest" description="Disordered" evidence="1">
    <location>
        <begin position="73"/>
        <end position="138"/>
    </location>
</feature>